<dbReference type="Gene3D" id="1.10.10.10">
    <property type="entry name" value="Winged helix-like DNA-binding domain superfamily/Winged helix DNA-binding domain"/>
    <property type="match status" value="1"/>
</dbReference>
<evidence type="ECO:0000256" key="3">
    <source>
        <dbReference type="ARBA" id="ARBA00022603"/>
    </source>
</evidence>
<gene>
    <name evidence="11" type="ORF">J2S55_007653</name>
</gene>
<dbReference type="InterPro" id="IPR001497">
    <property type="entry name" value="MethylDNA_cys_MeTrfase_AS"/>
</dbReference>
<evidence type="ECO:0000313" key="11">
    <source>
        <dbReference type="EMBL" id="MDP9868387.1"/>
    </source>
</evidence>
<evidence type="ECO:0000259" key="10">
    <source>
        <dbReference type="Pfam" id="PF02870"/>
    </source>
</evidence>
<comment type="function">
    <text evidence="8">Involved in the cellular defense against the biological effects of O6-methylguanine (O6-MeG) and O4-methylthymine (O4-MeT) in DNA. Repairs the methylated nucleobase in DNA by stoichiometrically transferring the methyl group to a cysteine residue in the enzyme. This is a suicide reaction: the enzyme is irreversibly inactivated.</text>
</comment>
<dbReference type="HAMAP" id="MF_00772">
    <property type="entry name" value="OGT"/>
    <property type="match status" value="1"/>
</dbReference>
<dbReference type="EC" id="2.1.1.63" evidence="8"/>
<keyword evidence="2 8" id="KW-0963">Cytoplasm</keyword>
<comment type="similarity">
    <text evidence="8">Belongs to the MGMT family.</text>
</comment>
<dbReference type="PANTHER" id="PTHR10815">
    <property type="entry name" value="METHYLATED-DNA--PROTEIN-CYSTEINE METHYLTRANSFERASE"/>
    <property type="match status" value="1"/>
</dbReference>
<name>A0ABT9RHP4_9ACTN</name>
<evidence type="ECO:0000256" key="8">
    <source>
        <dbReference type="HAMAP-Rule" id="MF_00772"/>
    </source>
</evidence>
<evidence type="ECO:0000256" key="7">
    <source>
        <dbReference type="ARBA" id="ARBA00049348"/>
    </source>
</evidence>
<dbReference type="SUPFAM" id="SSF53155">
    <property type="entry name" value="Methylated DNA-protein cysteine methyltransferase domain"/>
    <property type="match status" value="1"/>
</dbReference>
<dbReference type="CDD" id="cd06445">
    <property type="entry name" value="ATase"/>
    <property type="match status" value="1"/>
</dbReference>
<keyword evidence="3 8" id="KW-0489">Methyltransferase</keyword>
<keyword evidence="4 8" id="KW-0808">Transferase</keyword>
<dbReference type="RefSeq" id="WP_306871195.1">
    <property type="nucleotide sequence ID" value="NZ_JAUSRB010000002.1"/>
</dbReference>
<accession>A0ABT9RHP4</accession>
<proteinExistence type="inferred from homology"/>
<dbReference type="SUPFAM" id="SSF46767">
    <property type="entry name" value="Methylated DNA-protein cysteine methyltransferase, C-terminal domain"/>
    <property type="match status" value="1"/>
</dbReference>
<dbReference type="Proteomes" id="UP001230426">
    <property type="component" value="Unassembled WGS sequence"/>
</dbReference>
<evidence type="ECO:0000256" key="6">
    <source>
        <dbReference type="ARBA" id="ARBA00023204"/>
    </source>
</evidence>
<comment type="miscellaneous">
    <text evidence="8">This enzyme catalyzes only one turnover and therefore is not strictly catalytic. According to one definition, an enzyme is a biocatalyst that acts repeatedly and over many reaction cycles.</text>
</comment>
<dbReference type="PROSITE" id="PS00374">
    <property type="entry name" value="MGMT"/>
    <property type="match status" value="1"/>
</dbReference>
<dbReference type="Gene3D" id="3.30.160.70">
    <property type="entry name" value="Methylated DNA-protein cysteine methyltransferase domain"/>
    <property type="match status" value="1"/>
</dbReference>
<organism evidence="11 12">
    <name type="scientific">Streptosporangium brasiliense</name>
    <dbReference type="NCBI Taxonomy" id="47480"/>
    <lineage>
        <taxon>Bacteria</taxon>
        <taxon>Bacillati</taxon>
        <taxon>Actinomycetota</taxon>
        <taxon>Actinomycetes</taxon>
        <taxon>Streptosporangiales</taxon>
        <taxon>Streptosporangiaceae</taxon>
        <taxon>Streptosporangium</taxon>
    </lineage>
</organism>
<reference evidence="11 12" key="1">
    <citation type="submission" date="2023-07" db="EMBL/GenBank/DDBJ databases">
        <title>Sequencing the genomes of 1000 actinobacteria strains.</title>
        <authorList>
            <person name="Klenk H.-P."/>
        </authorList>
    </citation>
    <scope>NUCLEOTIDE SEQUENCE [LARGE SCALE GENOMIC DNA]</scope>
    <source>
        <strain evidence="11 12">DSM 44109</strain>
    </source>
</reference>
<feature type="domain" description="Methylguanine DNA methyltransferase ribonuclease-like" evidence="10">
    <location>
        <begin position="4"/>
        <end position="70"/>
    </location>
</feature>
<dbReference type="NCBIfam" id="TIGR00589">
    <property type="entry name" value="ogt"/>
    <property type="match status" value="1"/>
</dbReference>
<dbReference type="InterPro" id="IPR036388">
    <property type="entry name" value="WH-like_DNA-bd_sf"/>
</dbReference>
<evidence type="ECO:0000313" key="12">
    <source>
        <dbReference type="Proteomes" id="UP001230426"/>
    </source>
</evidence>
<dbReference type="GO" id="GO:0003908">
    <property type="term" value="F:methylated-DNA-[protein]-cysteine S-methyltransferase activity"/>
    <property type="evidence" value="ECO:0007669"/>
    <property type="project" value="UniProtKB-EC"/>
</dbReference>
<dbReference type="EMBL" id="JAUSRB010000002">
    <property type="protein sequence ID" value="MDP9868387.1"/>
    <property type="molecule type" value="Genomic_DNA"/>
</dbReference>
<comment type="caution">
    <text evidence="11">The sequence shown here is derived from an EMBL/GenBank/DDBJ whole genome shotgun (WGS) entry which is preliminary data.</text>
</comment>
<dbReference type="InterPro" id="IPR014048">
    <property type="entry name" value="MethylDNA_cys_MeTrfase_DNA-bd"/>
</dbReference>
<dbReference type="InterPro" id="IPR008332">
    <property type="entry name" value="MethylG_MeTrfase_N"/>
</dbReference>
<protein>
    <recommendedName>
        <fullName evidence="8">Methylated-DNA--protein-cysteine methyltransferase</fullName>
        <ecNumber evidence="8">2.1.1.63</ecNumber>
    </recommendedName>
    <alternativeName>
        <fullName evidence="8">6-O-methylguanine-DNA methyltransferase</fullName>
        <shortName evidence="8">MGMT</shortName>
    </alternativeName>
    <alternativeName>
        <fullName evidence="8">O-6-methylguanine-DNA-alkyltransferase</fullName>
    </alternativeName>
</protein>
<feature type="domain" description="Methylated-DNA-[protein]-cysteine S-methyltransferase DNA binding" evidence="9">
    <location>
        <begin position="77"/>
        <end position="155"/>
    </location>
</feature>
<feature type="active site" description="Nucleophile; methyl group acceptor" evidence="8">
    <location>
        <position position="127"/>
    </location>
</feature>
<evidence type="ECO:0000256" key="1">
    <source>
        <dbReference type="ARBA" id="ARBA00001286"/>
    </source>
</evidence>
<evidence type="ECO:0000256" key="2">
    <source>
        <dbReference type="ARBA" id="ARBA00022490"/>
    </source>
</evidence>
<keyword evidence="5 8" id="KW-0227">DNA damage</keyword>
<dbReference type="PANTHER" id="PTHR10815:SF5">
    <property type="entry name" value="METHYLATED-DNA--PROTEIN-CYSTEINE METHYLTRANSFERASE"/>
    <property type="match status" value="1"/>
</dbReference>
<comment type="catalytic activity">
    <reaction evidence="1 8">
        <text>a 4-O-methyl-thymidine in DNA + L-cysteinyl-[protein] = a thymidine in DNA + S-methyl-L-cysteinyl-[protein]</text>
        <dbReference type="Rhea" id="RHEA:53428"/>
        <dbReference type="Rhea" id="RHEA-COMP:10131"/>
        <dbReference type="Rhea" id="RHEA-COMP:10132"/>
        <dbReference type="Rhea" id="RHEA-COMP:13555"/>
        <dbReference type="Rhea" id="RHEA-COMP:13556"/>
        <dbReference type="ChEBI" id="CHEBI:29950"/>
        <dbReference type="ChEBI" id="CHEBI:82612"/>
        <dbReference type="ChEBI" id="CHEBI:137386"/>
        <dbReference type="ChEBI" id="CHEBI:137387"/>
        <dbReference type="EC" id="2.1.1.63"/>
    </reaction>
</comment>
<dbReference type="GO" id="GO:0032259">
    <property type="term" value="P:methylation"/>
    <property type="evidence" value="ECO:0007669"/>
    <property type="project" value="UniProtKB-KW"/>
</dbReference>
<dbReference type="InterPro" id="IPR036631">
    <property type="entry name" value="MGMT_N_sf"/>
</dbReference>
<dbReference type="InterPro" id="IPR023546">
    <property type="entry name" value="MGMT"/>
</dbReference>
<keyword evidence="12" id="KW-1185">Reference proteome</keyword>
<sequence length="165" mass="17961">MRTHTTIDSPMGTLTLVATDGVLSGTYMQDHRHMPDPATFGPKVISGFEEATEQLTQYFAGQRKTFTLRTHLTGSHFQRRIWQALTTIPYGHTVTYAELAAEIGSPEAVRAVGAANGANPIAVVVPCHRVIGADGNLTGFSGGLARKQFLLDLERPAPWRQGQLF</sequence>
<dbReference type="Pfam" id="PF01035">
    <property type="entry name" value="DNA_binding_1"/>
    <property type="match status" value="1"/>
</dbReference>
<evidence type="ECO:0000256" key="4">
    <source>
        <dbReference type="ARBA" id="ARBA00022679"/>
    </source>
</evidence>
<keyword evidence="6 8" id="KW-0234">DNA repair</keyword>
<evidence type="ECO:0000256" key="5">
    <source>
        <dbReference type="ARBA" id="ARBA00022763"/>
    </source>
</evidence>
<dbReference type="Pfam" id="PF02870">
    <property type="entry name" value="Methyltransf_1N"/>
    <property type="match status" value="1"/>
</dbReference>
<comment type="subcellular location">
    <subcellularLocation>
        <location evidence="8">Cytoplasm</location>
    </subcellularLocation>
</comment>
<comment type="catalytic activity">
    <reaction evidence="7 8">
        <text>a 6-O-methyl-2'-deoxyguanosine in DNA + L-cysteinyl-[protein] = S-methyl-L-cysteinyl-[protein] + a 2'-deoxyguanosine in DNA</text>
        <dbReference type="Rhea" id="RHEA:24000"/>
        <dbReference type="Rhea" id="RHEA-COMP:10131"/>
        <dbReference type="Rhea" id="RHEA-COMP:10132"/>
        <dbReference type="Rhea" id="RHEA-COMP:11367"/>
        <dbReference type="Rhea" id="RHEA-COMP:11368"/>
        <dbReference type="ChEBI" id="CHEBI:29950"/>
        <dbReference type="ChEBI" id="CHEBI:82612"/>
        <dbReference type="ChEBI" id="CHEBI:85445"/>
        <dbReference type="ChEBI" id="CHEBI:85448"/>
        <dbReference type="EC" id="2.1.1.63"/>
    </reaction>
</comment>
<evidence type="ECO:0000259" key="9">
    <source>
        <dbReference type="Pfam" id="PF01035"/>
    </source>
</evidence>
<dbReference type="InterPro" id="IPR036217">
    <property type="entry name" value="MethylDNA_cys_MeTrfase_DNAb"/>
</dbReference>